<accession>A0ABS8T2X0</accession>
<proteinExistence type="predicted"/>
<evidence type="ECO:0000313" key="1">
    <source>
        <dbReference type="EMBL" id="MCD7465375.1"/>
    </source>
</evidence>
<comment type="caution">
    <text evidence="1">The sequence shown here is derived from an EMBL/GenBank/DDBJ whole genome shotgun (WGS) entry which is preliminary data.</text>
</comment>
<sequence length="105" mass="11866">MPREARSSSLSASLLEVLMFIPYLADILALPYNLGSRGNLHSKIVRVEYEICTLRPSKSCIYMFVEIYHMEHGDHKPSMNNAVVPHGSLCIHSCVELGIESVEYR</sequence>
<name>A0ABS8T2X0_DATST</name>
<dbReference type="Proteomes" id="UP000823775">
    <property type="component" value="Unassembled WGS sequence"/>
</dbReference>
<reference evidence="1 2" key="1">
    <citation type="journal article" date="2021" name="BMC Genomics">
        <title>Datura genome reveals duplications of psychoactive alkaloid biosynthetic genes and high mutation rate following tissue culture.</title>
        <authorList>
            <person name="Rajewski A."/>
            <person name="Carter-House D."/>
            <person name="Stajich J."/>
            <person name="Litt A."/>
        </authorList>
    </citation>
    <scope>NUCLEOTIDE SEQUENCE [LARGE SCALE GENOMIC DNA]</scope>
    <source>
        <strain evidence="1">AR-01</strain>
    </source>
</reference>
<protein>
    <submittedName>
        <fullName evidence="1">Uncharacterized protein</fullName>
    </submittedName>
</protein>
<gene>
    <name evidence="1" type="ORF">HAX54_001190</name>
</gene>
<dbReference type="EMBL" id="JACEIK010001042">
    <property type="protein sequence ID" value="MCD7465375.1"/>
    <property type="molecule type" value="Genomic_DNA"/>
</dbReference>
<keyword evidence="2" id="KW-1185">Reference proteome</keyword>
<evidence type="ECO:0000313" key="2">
    <source>
        <dbReference type="Proteomes" id="UP000823775"/>
    </source>
</evidence>
<organism evidence="1 2">
    <name type="scientific">Datura stramonium</name>
    <name type="common">Jimsonweed</name>
    <name type="synonym">Common thornapple</name>
    <dbReference type="NCBI Taxonomy" id="4076"/>
    <lineage>
        <taxon>Eukaryota</taxon>
        <taxon>Viridiplantae</taxon>
        <taxon>Streptophyta</taxon>
        <taxon>Embryophyta</taxon>
        <taxon>Tracheophyta</taxon>
        <taxon>Spermatophyta</taxon>
        <taxon>Magnoliopsida</taxon>
        <taxon>eudicotyledons</taxon>
        <taxon>Gunneridae</taxon>
        <taxon>Pentapetalae</taxon>
        <taxon>asterids</taxon>
        <taxon>lamiids</taxon>
        <taxon>Solanales</taxon>
        <taxon>Solanaceae</taxon>
        <taxon>Solanoideae</taxon>
        <taxon>Datureae</taxon>
        <taxon>Datura</taxon>
    </lineage>
</organism>